<reference evidence="1 2" key="1">
    <citation type="journal article" date="2021" name="BMC Genomics">
        <title>Datura genome reveals duplications of psychoactive alkaloid biosynthetic genes and high mutation rate following tissue culture.</title>
        <authorList>
            <person name="Rajewski A."/>
            <person name="Carter-House D."/>
            <person name="Stajich J."/>
            <person name="Litt A."/>
        </authorList>
    </citation>
    <scope>NUCLEOTIDE SEQUENCE [LARGE SCALE GENOMIC DNA]</scope>
    <source>
        <strain evidence="1">AR-01</strain>
    </source>
</reference>
<evidence type="ECO:0000313" key="1">
    <source>
        <dbReference type="EMBL" id="MCE0481606.1"/>
    </source>
</evidence>
<comment type="caution">
    <text evidence="1">The sequence shown here is derived from an EMBL/GenBank/DDBJ whole genome shotgun (WGS) entry which is preliminary data.</text>
</comment>
<accession>A0ABS8VM14</accession>
<dbReference type="Proteomes" id="UP000823775">
    <property type="component" value="Unassembled WGS sequence"/>
</dbReference>
<proteinExistence type="predicted"/>
<name>A0ABS8VM14_DATST</name>
<feature type="non-terminal residue" evidence="1">
    <location>
        <position position="129"/>
    </location>
</feature>
<sequence length="129" mass="14603">MGHVSIALNQLQKGALPSDIVPNLRSDAHYMAITTRNWKITVEEPKLVVNDNRNKVVVDAQVTKKENEEIPKIYIPMLRPPPTFPQCLKKRVEYIAGKKNTPNSGVLMDESEKENKLVKIEKPTIITDT</sequence>
<keyword evidence="2" id="KW-1185">Reference proteome</keyword>
<evidence type="ECO:0000313" key="2">
    <source>
        <dbReference type="Proteomes" id="UP000823775"/>
    </source>
</evidence>
<protein>
    <submittedName>
        <fullName evidence="1">Uncharacterized protein</fullName>
    </submittedName>
</protein>
<organism evidence="1 2">
    <name type="scientific">Datura stramonium</name>
    <name type="common">Jimsonweed</name>
    <name type="synonym">Common thornapple</name>
    <dbReference type="NCBI Taxonomy" id="4076"/>
    <lineage>
        <taxon>Eukaryota</taxon>
        <taxon>Viridiplantae</taxon>
        <taxon>Streptophyta</taxon>
        <taxon>Embryophyta</taxon>
        <taxon>Tracheophyta</taxon>
        <taxon>Spermatophyta</taxon>
        <taxon>Magnoliopsida</taxon>
        <taxon>eudicotyledons</taxon>
        <taxon>Gunneridae</taxon>
        <taxon>Pentapetalae</taxon>
        <taxon>asterids</taxon>
        <taxon>lamiids</taxon>
        <taxon>Solanales</taxon>
        <taxon>Solanaceae</taxon>
        <taxon>Solanoideae</taxon>
        <taxon>Datureae</taxon>
        <taxon>Datura</taxon>
    </lineage>
</organism>
<dbReference type="EMBL" id="JACEIK010005478">
    <property type="protein sequence ID" value="MCE0481606.1"/>
    <property type="molecule type" value="Genomic_DNA"/>
</dbReference>
<gene>
    <name evidence="1" type="ORF">HAX54_039466</name>
</gene>